<reference evidence="2" key="2">
    <citation type="submission" date="2020-09" db="EMBL/GenBank/DDBJ databases">
        <authorList>
            <person name="Sun Q."/>
            <person name="Zhou Y."/>
        </authorList>
    </citation>
    <scope>NUCLEOTIDE SEQUENCE</scope>
    <source>
        <strain evidence="2">CGMCC 1.15966</strain>
    </source>
</reference>
<accession>A0A8H9G124</accession>
<evidence type="ECO:0000313" key="3">
    <source>
        <dbReference type="Proteomes" id="UP000614460"/>
    </source>
</evidence>
<feature type="compositionally biased region" description="Basic residues" evidence="1">
    <location>
        <begin position="252"/>
        <end position="263"/>
    </location>
</feature>
<sequence>MNTKNFEYLRDQVKYTGFGEGLENELKEQILTGKPSFSLNFDASYQDDFVQAKLNFDRSKETDMYFFNSYQVELHKEGKQEPLKQQFYVHFGNTVTMKEAYNLMDGRSVHKELLNKEGESYKAWLQLDFKESDTQGNFKIKHYHENYGYDLEKELEKHQIKELQHPAYKQELIDSLKKGNRQSVNLNISGQDSKHFIEANPQYKTVNIYDGNLKKVHLKNHISQEKDQRQQVQNTKKSKAATDEEPGEGKPIAKKKRVGQSIN</sequence>
<dbReference type="Proteomes" id="UP000614460">
    <property type="component" value="Unassembled WGS sequence"/>
</dbReference>
<gene>
    <name evidence="2" type="ORF">GCM10011516_15140</name>
</gene>
<dbReference type="RefSeq" id="WP_182498425.1">
    <property type="nucleotide sequence ID" value="NZ_BMKM01000003.1"/>
</dbReference>
<proteinExistence type="predicted"/>
<name>A0A8H9G124_9SPHI</name>
<comment type="caution">
    <text evidence="2">The sequence shown here is derived from an EMBL/GenBank/DDBJ whole genome shotgun (WGS) entry which is preliminary data.</text>
</comment>
<evidence type="ECO:0000313" key="2">
    <source>
        <dbReference type="EMBL" id="GGE18445.1"/>
    </source>
</evidence>
<protein>
    <recommendedName>
        <fullName evidence="4">DUF3945 domain-containing protein</fullName>
    </recommendedName>
</protein>
<organism evidence="2 3">
    <name type="scientific">Sphingobacterium cellulitidis</name>
    <dbReference type="NCBI Taxonomy" id="1768011"/>
    <lineage>
        <taxon>Bacteria</taxon>
        <taxon>Pseudomonadati</taxon>
        <taxon>Bacteroidota</taxon>
        <taxon>Sphingobacteriia</taxon>
        <taxon>Sphingobacteriales</taxon>
        <taxon>Sphingobacteriaceae</taxon>
        <taxon>Sphingobacterium</taxon>
    </lineage>
</organism>
<feature type="region of interest" description="Disordered" evidence="1">
    <location>
        <begin position="222"/>
        <end position="263"/>
    </location>
</feature>
<reference evidence="2" key="1">
    <citation type="journal article" date="2014" name="Int. J. Syst. Evol. Microbiol.">
        <title>Complete genome sequence of Corynebacterium casei LMG S-19264T (=DSM 44701T), isolated from a smear-ripened cheese.</title>
        <authorList>
            <consortium name="US DOE Joint Genome Institute (JGI-PGF)"/>
            <person name="Walter F."/>
            <person name="Albersmeier A."/>
            <person name="Kalinowski J."/>
            <person name="Ruckert C."/>
        </authorList>
    </citation>
    <scope>NUCLEOTIDE SEQUENCE</scope>
    <source>
        <strain evidence="2">CGMCC 1.15966</strain>
    </source>
</reference>
<dbReference type="AlphaFoldDB" id="A0A8H9G124"/>
<evidence type="ECO:0000256" key="1">
    <source>
        <dbReference type="SAM" id="MobiDB-lite"/>
    </source>
</evidence>
<keyword evidence="3" id="KW-1185">Reference proteome</keyword>
<evidence type="ECO:0008006" key="4">
    <source>
        <dbReference type="Google" id="ProtNLM"/>
    </source>
</evidence>
<dbReference type="EMBL" id="BMKM01000003">
    <property type="protein sequence ID" value="GGE18445.1"/>
    <property type="molecule type" value="Genomic_DNA"/>
</dbReference>